<accession>A0A9P7KH16</accession>
<feature type="domain" description="Protein kinase" evidence="2">
    <location>
        <begin position="74"/>
        <end position="350"/>
    </location>
</feature>
<dbReference type="EMBL" id="JABCKV010000003">
    <property type="protein sequence ID" value="KAG5648360.1"/>
    <property type="molecule type" value="Genomic_DNA"/>
</dbReference>
<dbReference type="PROSITE" id="PS00107">
    <property type="entry name" value="PROTEIN_KINASE_ATP"/>
    <property type="match status" value="1"/>
</dbReference>
<dbReference type="OrthoDB" id="5579860at2759"/>
<protein>
    <recommendedName>
        <fullName evidence="2">Protein kinase domain-containing protein</fullName>
    </recommendedName>
</protein>
<dbReference type="GO" id="GO:0004672">
    <property type="term" value="F:protein kinase activity"/>
    <property type="evidence" value="ECO:0007669"/>
    <property type="project" value="InterPro"/>
</dbReference>
<organism evidence="3 4">
    <name type="scientific">Asterophora parasitica</name>
    <dbReference type="NCBI Taxonomy" id="117018"/>
    <lineage>
        <taxon>Eukaryota</taxon>
        <taxon>Fungi</taxon>
        <taxon>Dikarya</taxon>
        <taxon>Basidiomycota</taxon>
        <taxon>Agaricomycotina</taxon>
        <taxon>Agaricomycetes</taxon>
        <taxon>Agaricomycetidae</taxon>
        <taxon>Agaricales</taxon>
        <taxon>Tricholomatineae</taxon>
        <taxon>Lyophyllaceae</taxon>
        <taxon>Asterophora</taxon>
    </lineage>
</organism>
<dbReference type="PROSITE" id="PS50011">
    <property type="entry name" value="PROTEIN_KINASE_DOM"/>
    <property type="match status" value="1"/>
</dbReference>
<reference evidence="3" key="1">
    <citation type="submission" date="2020-07" db="EMBL/GenBank/DDBJ databases">
        <authorList>
            <person name="Nieuwenhuis M."/>
            <person name="Van De Peppel L.J.J."/>
        </authorList>
    </citation>
    <scope>NUCLEOTIDE SEQUENCE</scope>
    <source>
        <strain evidence="3">AP01</strain>
        <tissue evidence="3">Mycelium</tissue>
    </source>
</reference>
<dbReference type="AlphaFoldDB" id="A0A9P7KH16"/>
<dbReference type="Proteomes" id="UP000775547">
    <property type="component" value="Unassembled WGS sequence"/>
</dbReference>
<comment type="caution">
    <text evidence="3">The sequence shown here is derived from an EMBL/GenBank/DDBJ whole genome shotgun (WGS) entry which is preliminary data.</text>
</comment>
<dbReference type="InterPro" id="IPR017441">
    <property type="entry name" value="Protein_kinase_ATP_BS"/>
</dbReference>
<proteinExistence type="predicted"/>
<dbReference type="InterPro" id="IPR011009">
    <property type="entry name" value="Kinase-like_dom_sf"/>
</dbReference>
<keyword evidence="4" id="KW-1185">Reference proteome</keyword>
<keyword evidence="1" id="KW-0547">Nucleotide-binding</keyword>
<feature type="binding site" evidence="1">
    <location>
        <position position="103"/>
    </location>
    <ligand>
        <name>ATP</name>
        <dbReference type="ChEBI" id="CHEBI:30616"/>
    </ligand>
</feature>
<evidence type="ECO:0000256" key="1">
    <source>
        <dbReference type="PROSITE-ProRule" id="PRU10141"/>
    </source>
</evidence>
<name>A0A9P7KH16_9AGAR</name>
<dbReference type="InterPro" id="IPR050235">
    <property type="entry name" value="CK1_Ser-Thr_kinase"/>
</dbReference>
<dbReference type="Pfam" id="PF00069">
    <property type="entry name" value="Pkinase"/>
    <property type="match status" value="1"/>
</dbReference>
<dbReference type="SUPFAM" id="SSF56112">
    <property type="entry name" value="Protein kinase-like (PK-like)"/>
    <property type="match status" value="1"/>
</dbReference>
<dbReference type="GO" id="GO:0005524">
    <property type="term" value="F:ATP binding"/>
    <property type="evidence" value="ECO:0007669"/>
    <property type="project" value="UniProtKB-UniRule"/>
</dbReference>
<reference evidence="3" key="2">
    <citation type="submission" date="2021-10" db="EMBL/GenBank/DDBJ databases">
        <title>Phylogenomics reveals ancestral predisposition of the termite-cultivated fungus Termitomyces towards a domesticated lifestyle.</title>
        <authorList>
            <person name="Auxier B."/>
            <person name="Grum-Grzhimaylo A."/>
            <person name="Cardenas M.E."/>
            <person name="Lodge J.D."/>
            <person name="Laessoe T."/>
            <person name="Pedersen O."/>
            <person name="Smith M.E."/>
            <person name="Kuyper T.W."/>
            <person name="Franco-Molano E.A."/>
            <person name="Baroni T.J."/>
            <person name="Aanen D.K."/>
        </authorList>
    </citation>
    <scope>NUCLEOTIDE SEQUENCE</scope>
    <source>
        <strain evidence="3">AP01</strain>
        <tissue evidence="3">Mycelium</tissue>
    </source>
</reference>
<gene>
    <name evidence="3" type="ORF">DXG03_004932</name>
</gene>
<sequence>MQYAALVASCIDPGELDARASRGEVVPVSYAAKGEADDINVLRENTVDLPLAGGIEDLVVKAITGNIGKQTVGLRIGDQLGSGGFSSVYHATERESGRAVALKKSRVSLRVKRTLLQHEANVLKLLSGHPSIPQIFAYGRIKHFELLAMQLLHHSLGDVVEHSGPLPLATVLDITDQLLSALDHIHSQGIVQRDIKPDNILFAAPNSSQVYLIDFGLACRPKTDREKQHPPSNPDRRVSVFGTLPYASLNSHQGLDLSYRDDLESLAYTLLFLLRGSLPWTPYTKRHGTYFGRILQVHKQKKSYDGSRLALGLPAAFALLVDHSRSLSAEVVPDYAAWRLKFKQCNHPIDRGVVVQETFPSSTASDPPLQPGPPPVRVGQVVLAQLLPAMSIECYSVLAGHEHSYIHNSSLASPKWSSPPRPALVISVGWDDNLCLYSFTAVAIGQRRQGTVAGVSDHLPSVPIAGPTAPPPPVSISITPEWPLEHSYCYAFMQPTSFYCLPSQSPVSATWSTDAASAKLLTSELTHPLNSVERLEASKSADPDTRHHERMRQNYEIKFFAQVSSLTPVHIAAGAGVEHSIDWAAERGWFDECVRATRRHDLDDGRCWTGAHDVADGTDGTLSNSYYEWDIDLWDNCQQERDRTLTLSTPSHEDGDVGLEGLDEIVAVE</sequence>
<evidence type="ECO:0000259" key="2">
    <source>
        <dbReference type="PROSITE" id="PS50011"/>
    </source>
</evidence>
<dbReference type="SMART" id="SM00220">
    <property type="entry name" value="S_TKc"/>
    <property type="match status" value="1"/>
</dbReference>
<evidence type="ECO:0000313" key="3">
    <source>
        <dbReference type="EMBL" id="KAG5648360.1"/>
    </source>
</evidence>
<dbReference type="InterPro" id="IPR000719">
    <property type="entry name" value="Prot_kinase_dom"/>
</dbReference>
<evidence type="ECO:0000313" key="4">
    <source>
        <dbReference type="Proteomes" id="UP000775547"/>
    </source>
</evidence>
<dbReference type="Gene3D" id="1.10.510.10">
    <property type="entry name" value="Transferase(Phosphotransferase) domain 1"/>
    <property type="match status" value="1"/>
</dbReference>
<keyword evidence="1" id="KW-0067">ATP-binding</keyword>
<dbReference type="PANTHER" id="PTHR11909">
    <property type="entry name" value="CASEIN KINASE-RELATED"/>
    <property type="match status" value="1"/>
</dbReference>